<dbReference type="InterPro" id="IPR043137">
    <property type="entry name" value="GGT_ssub_C"/>
</dbReference>
<reference evidence="2" key="1">
    <citation type="submission" date="2023-12" db="EMBL/GenBank/DDBJ databases">
        <title>Novel isolates from deep terrestrial aquifers shed light on the physiology and ecology of the class Limnochordia.</title>
        <authorList>
            <person name="Karnachuk O.V."/>
            <person name="Lukina A.P."/>
            <person name="Avakyan M.R."/>
            <person name="Kadnikov V."/>
            <person name="Begmatov S."/>
            <person name="Beletsky A.V."/>
            <person name="Mardanov A.V."/>
            <person name="Ravin N.V."/>
        </authorList>
    </citation>
    <scope>NUCLEOTIDE SEQUENCE [LARGE SCALE GENOMIC DNA]</scope>
    <source>
        <strain evidence="2">LN</strain>
    </source>
</reference>
<proteinExistence type="predicted"/>
<dbReference type="EMBL" id="CP141614">
    <property type="protein sequence ID" value="WRP14994.1"/>
    <property type="molecule type" value="Genomic_DNA"/>
</dbReference>
<name>A0ABZ1BQB1_9FIRM</name>
<accession>A0ABZ1BQB1</accession>
<dbReference type="InterPro" id="IPR043138">
    <property type="entry name" value="GGT_lsub"/>
</dbReference>
<dbReference type="InterPro" id="IPR029055">
    <property type="entry name" value="Ntn_hydrolases_N"/>
</dbReference>
<dbReference type="PANTHER" id="PTHR43881">
    <property type="entry name" value="GAMMA-GLUTAMYLTRANSPEPTIDASE (AFU_ORTHOLOGUE AFUA_4G13580)"/>
    <property type="match status" value="1"/>
</dbReference>
<evidence type="ECO:0000313" key="1">
    <source>
        <dbReference type="EMBL" id="WRP14994.1"/>
    </source>
</evidence>
<gene>
    <name evidence="1" type="ORF">VLY81_02130</name>
</gene>
<dbReference type="Gene3D" id="1.10.246.130">
    <property type="match status" value="1"/>
</dbReference>
<dbReference type="InterPro" id="IPR052896">
    <property type="entry name" value="GGT-like_enzyme"/>
</dbReference>
<dbReference type="SUPFAM" id="SSF56235">
    <property type="entry name" value="N-terminal nucleophile aminohydrolases (Ntn hydrolases)"/>
    <property type="match status" value="1"/>
</dbReference>
<dbReference type="Gene3D" id="3.60.20.40">
    <property type="match status" value="1"/>
</dbReference>
<dbReference type="Proteomes" id="UP001333102">
    <property type="component" value="Chromosome"/>
</dbReference>
<dbReference type="Pfam" id="PF01019">
    <property type="entry name" value="G_glu_transpept"/>
    <property type="match status" value="1"/>
</dbReference>
<dbReference type="RefSeq" id="WP_324669383.1">
    <property type="nucleotide sequence ID" value="NZ_CP141614.1"/>
</dbReference>
<dbReference type="PANTHER" id="PTHR43881:SF1">
    <property type="entry name" value="GAMMA-GLUTAMYLTRANSPEPTIDASE (AFU_ORTHOLOGUE AFUA_4G13580)"/>
    <property type="match status" value="1"/>
</dbReference>
<protein>
    <submittedName>
        <fullName evidence="1">Gamma-glutamyltransferase family protein</fullName>
    </submittedName>
</protein>
<keyword evidence="2" id="KW-1185">Reference proteome</keyword>
<dbReference type="PRINTS" id="PR01210">
    <property type="entry name" value="GGTRANSPTASE"/>
</dbReference>
<sequence>MDTRFPYPSARMPVLARRGMVATSHPLAAQAGLRMLLAGGNAVDAAVAAAAALVVVEPTSCGIGGDAFAIVWDGQRLHGLNASGPAPAALDAELLRRRGLEKMPTEGWEPVTVPGVVAGWVQLLRRFGRMTLADVLEPAIEYADQGHPVPPRTAAAWQASEARLGRREDFRAAFLPGGRAPRAGEIFRQPDQARTLRLIGESWGEAMYRGELAQAIARYAERTGGYLTREDLARYAPEWVEPLAVPYRDIEVWELPPNGQGVAALLALGIARHFDLGATGSGGASREQIRHLDPTHAHVLAEALRLALHEAYQHVADPRRAPVPVERFTDPSVAEALAGRIRLDRAIPDPIPDRRAAGGTVYLCTADADGRMVSFIQSNFYGFGSGVVVPGTGIALHNRGAGFNLIPGHSNELAGGKRPFHTIIPGFITRKGQALAAFGVMGGDMQAQGHVQVVSAMVDFGLNPQAALDAPRLRVMPGGQVALERGFDAGVAAALEQLGHRVVRERPPIEFGGGQIIWRDPDTGVYIAGSDPRKDGQAVGY</sequence>
<evidence type="ECO:0000313" key="2">
    <source>
        <dbReference type="Proteomes" id="UP001333102"/>
    </source>
</evidence>
<organism evidence="1 2">
    <name type="scientific">Geochorda subterranea</name>
    <dbReference type="NCBI Taxonomy" id="3109564"/>
    <lineage>
        <taxon>Bacteria</taxon>
        <taxon>Bacillati</taxon>
        <taxon>Bacillota</taxon>
        <taxon>Limnochordia</taxon>
        <taxon>Limnochordales</taxon>
        <taxon>Geochordaceae</taxon>
        <taxon>Geochorda</taxon>
    </lineage>
</organism>